<dbReference type="Proteomes" id="UP000828390">
    <property type="component" value="Unassembled WGS sequence"/>
</dbReference>
<reference evidence="1" key="1">
    <citation type="journal article" date="2019" name="bioRxiv">
        <title>The Genome of the Zebra Mussel, Dreissena polymorpha: A Resource for Invasive Species Research.</title>
        <authorList>
            <person name="McCartney M.A."/>
            <person name="Auch B."/>
            <person name="Kono T."/>
            <person name="Mallez S."/>
            <person name="Zhang Y."/>
            <person name="Obille A."/>
            <person name="Becker A."/>
            <person name="Abrahante J.E."/>
            <person name="Garbe J."/>
            <person name="Badalamenti J.P."/>
            <person name="Herman A."/>
            <person name="Mangelson H."/>
            <person name="Liachko I."/>
            <person name="Sullivan S."/>
            <person name="Sone E.D."/>
            <person name="Koren S."/>
            <person name="Silverstein K.A.T."/>
            <person name="Beckman K.B."/>
            <person name="Gohl D.M."/>
        </authorList>
    </citation>
    <scope>NUCLEOTIDE SEQUENCE</scope>
    <source>
        <strain evidence="1">Duluth1</strain>
        <tissue evidence="1">Whole animal</tissue>
    </source>
</reference>
<protein>
    <submittedName>
        <fullName evidence="1">Uncharacterized protein</fullName>
    </submittedName>
</protein>
<reference evidence="1" key="2">
    <citation type="submission" date="2020-11" db="EMBL/GenBank/DDBJ databases">
        <authorList>
            <person name="McCartney M.A."/>
            <person name="Auch B."/>
            <person name="Kono T."/>
            <person name="Mallez S."/>
            <person name="Becker A."/>
            <person name="Gohl D.M."/>
            <person name="Silverstein K.A.T."/>
            <person name="Koren S."/>
            <person name="Bechman K.B."/>
            <person name="Herman A."/>
            <person name="Abrahante J.E."/>
            <person name="Garbe J."/>
        </authorList>
    </citation>
    <scope>NUCLEOTIDE SEQUENCE</scope>
    <source>
        <strain evidence="1">Duluth1</strain>
        <tissue evidence="1">Whole animal</tissue>
    </source>
</reference>
<evidence type="ECO:0000313" key="2">
    <source>
        <dbReference type="EMBL" id="KAH3863274.1"/>
    </source>
</evidence>
<dbReference type="AlphaFoldDB" id="A0A9D4DLX2"/>
<gene>
    <name evidence="2" type="ORF">DPMN_026255</name>
    <name evidence="1" type="ORF">DPMN_185907</name>
</gene>
<dbReference type="EMBL" id="JAIWYP010000010">
    <property type="protein sequence ID" value="KAH3751353.1"/>
    <property type="molecule type" value="Genomic_DNA"/>
</dbReference>
<evidence type="ECO:0000313" key="3">
    <source>
        <dbReference type="Proteomes" id="UP000828390"/>
    </source>
</evidence>
<evidence type="ECO:0000313" key="1">
    <source>
        <dbReference type="EMBL" id="KAH3751353.1"/>
    </source>
</evidence>
<organism evidence="1 3">
    <name type="scientific">Dreissena polymorpha</name>
    <name type="common">Zebra mussel</name>
    <name type="synonym">Mytilus polymorpha</name>
    <dbReference type="NCBI Taxonomy" id="45954"/>
    <lineage>
        <taxon>Eukaryota</taxon>
        <taxon>Metazoa</taxon>
        <taxon>Spiralia</taxon>
        <taxon>Lophotrochozoa</taxon>
        <taxon>Mollusca</taxon>
        <taxon>Bivalvia</taxon>
        <taxon>Autobranchia</taxon>
        <taxon>Heteroconchia</taxon>
        <taxon>Euheterodonta</taxon>
        <taxon>Imparidentia</taxon>
        <taxon>Neoheterodontei</taxon>
        <taxon>Myida</taxon>
        <taxon>Dreissenoidea</taxon>
        <taxon>Dreissenidae</taxon>
        <taxon>Dreissena</taxon>
    </lineage>
</organism>
<accession>A0A9D4DLX2</accession>
<name>A0A9D4DLX2_DREPO</name>
<dbReference type="EMBL" id="JAIWYP010000002">
    <property type="protein sequence ID" value="KAH3863274.1"/>
    <property type="molecule type" value="Genomic_DNA"/>
</dbReference>
<keyword evidence="3" id="KW-1185">Reference proteome</keyword>
<sequence>MQGNLDFVAFLAAQTEFASCYRDTTYDGPQQLEEGKAAEFHHMLKTHCTPE</sequence>
<comment type="caution">
    <text evidence="1">The sequence shown here is derived from an EMBL/GenBank/DDBJ whole genome shotgun (WGS) entry which is preliminary data.</text>
</comment>
<proteinExistence type="predicted"/>